<dbReference type="PANTHER" id="PTHR47331">
    <property type="entry name" value="PHD-TYPE DOMAIN-CONTAINING PROTEIN"/>
    <property type="match status" value="1"/>
</dbReference>
<keyword evidence="2" id="KW-1185">Reference proteome</keyword>
<dbReference type="EMBL" id="CACRXK020018452">
    <property type="protein sequence ID" value="CAB4032500.1"/>
    <property type="molecule type" value="Genomic_DNA"/>
</dbReference>
<feature type="non-terminal residue" evidence="1">
    <location>
        <position position="126"/>
    </location>
</feature>
<reference evidence="1" key="1">
    <citation type="submission" date="2020-04" db="EMBL/GenBank/DDBJ databases">
        <authorList>
            <person name="Alioto T."/>
            <person name="Alioto T."/>
            <person name="Gomez Garrido J."/>
        </authorList>
    </citation>
    <scope>NUCLEOTIDE SEQUENCE</scope>
    <source>
        <strain evidence="1">A484AB</strain>
    </source>
</reference>
<dbReference type="AlphaFoldDB" id="A0A7D9LGQ9"/>
<comment type="caution">
    <text evidence="1">The sequence shown here is derived from an EMBL/GenBank/DDBJ whole genome shotgun (WGS) entry which is preliminary data.</text>
</comment>
<gene>
    <name evidence="1" type="ORF">PACLA_8A046795</name>
</gene>
<protein>
    <submittedName>
        <fullName evidence="1">Uncharacterized protein</fullName>
    </submittedName>
</protein>
<dbReference type="PANTHER" id="PTHR47331:SF6">
    <property type="entry name" value="DOUBLECORTIN DOMAIN-CONTAINING PROTEIN"/>
    <property type="match status" value="1"/>
</dbReference>
<organism evidence="1 2">
    <name type="scientific">Paramuricea clavata</name>
    <name type="common">Red gorgonian</name>
    <name type="synonym">Violescent sea-whip</name>
    <dbReference type="NCBI Taxonomy" id="317549"/>
    <lineage>
        <taxon>Eukaryota</taxon>
        <taxon>Metazoa</taxon>
        <taxon>Cnidaria</taxon>
        <taxon>Anthozoa</taxon>
        <taxon>Octocorallia</taxon>
        <taxon>Malacalcyonacea</taxon>
        <taxon>Plexauridae</taxon>
        <taxon>Paramuricea</taxon>
    </lineage>
</organism>
<feature type="non-terminal residue" evidence="1">
    <location>
        <position position="1"/>
    </location>
</feature>
<evidence type="ECO:0000313" key="1">
    <source>
        <dbReference type="EMBL" id="CAB4032500.1"/>
    </source>
</evidence>
<sequence length="126" mass="14557">VSRWSPNNLTKMPYYYQLMAAIQCRKVRGTEQVESLEDKRFNDILDTQIHKNENGNWEAPLPFKTDNVNLPNNKEQSSMFTKTADVGREQFGNEAADFLQNDFFVDDGFTSLSTKREAIDLIQTTQ</sequence>
<dbReference type="Proteomes" id="UP001152795">
    <property type="component" value="Unassembled WGS sequence"/>
</dbReference>
<dbReference type="OrthoDB" id="10597880at2759"/>
<proteinExistence type="predicted"/>
<accession>A0A7D9LGQ9</accession>
<evidence type="ECO:0000313" key="2">
    <source>
        <dbReference type="Proteomes" id="UP001152795"/>
    </source>
</evidence>
<name>A0A7D9LGQ9_PARCT</name>